<protein>
    <submittedName>
        <fullName evidence="1">Uncharacterized protein</fullName>
    </submittedName>
</protein>
<proteinExistence type="predicted"/>
<gene>
    <name evidence="1" type="ORF">B7C62_14090</name>
</gene>
<dbReference type="EMBL" id="CP020563">
    <property type="protein sequence ID" value="ARF73272.1"/>
    <property type="molecule type" value="Genomic_DNA"/>
</dbReference>
<dbReference type="Proteomes" id="UP000192251">
    <property type="component" value="Chromosome"/>
</dbReference>
<evidence type="ECO:0000313" key="2">
    <source>
        <dbReference type="Proteomes" id="UP000192251"/>
    </source>
</evidence>
<dbReference type="KEGG" id="kab:B7C62_14090"/>
<sequence>MSVSADTSPAAAPAPSAAVITEPLPDLQLQLLIQLLDEDPRSSLPLTLTHPGGLLHGDVIGHEQWKAEWARSLRQVEGEGANLLAEFPETVDQGVRELHGREQDAEAARLPRWIHLRDVTFLGGAMSAVSLPLWRGRLSDVSGWTLGRPQ</sequence>
<organism evidence="1 2">
    <name type="scientific">Kitasatospora albolonga</name>
    <dbReference type="NCBI Taxonomy" id="68173"/>
    <lineage>
        <taxon>Bacteria</taxon>
        <taxon>Bacillati</taxon>
        <taxon>Actinomycetota</taxon>
        <taxon>Actinomycetes</taxon>
        <taxon>Kitasatosporales</taxon>
        <taxon>Streptomycetaceae</taxon>
        <taxon>Kitasatospora</taxon>
    </lineage>
</organism>
<evidence type="ECO:0000313" key="1">
    <source>
        <dbReference type="EMBL" id="ARF73272.1"/>
    </source>
</evidence>
<accession>A0ABC8BT01</accession>
<dbReference type="RefSeq" id="WP_084747068.1">
    <property type="nucleotide sequence ID" value="NZ_CP020563.1"/>
</dbReference>
<dbReference type="AlphaFoldDB" id="A0ABC8BT01"/>
<keyword evidence="2" id="KW-1185">Reference proteome</keyword>
<reference evidence="1 2" key="1">
    <citation type="submission" date="2017-04" db="EMBL/GenBank/DDBJ databases">
        <title>The complete genome sequence of Streptomyces albolongus YIM 101047, the producer of novel bafilomycins and novel odoriferous sesquiterpenoids.</title>
        <authorList>
            <person name="Yin M."/>
            <person name="Jiang Y."/>
        </authorList>
    </citation>
    <scope>NUCLEOTIDE SEQUENCE [LARGE SCALE GENOMIC DNA]</scope>
    <source>
        <strain evidence="1 2">YIM 101047</strain>
    </source>
</reference>
<name>A0ABC8BT01_9ACTN</name>